<dbReference type="SUPFAM" id="SSF55620">
    <property type="entry name" value="Tetrahydrobiopterin biosynthesis enzymes-like"/>
    <property type="match status" value="1"/>
</dbReference>
<evidence type="ECO:0000256" key="3">
    <source>
        <dbReference type="ARBA" id="ARBA00005708"/>
    </source>
</evidence>
<dbReference type="InterPro" id="IPR006157">
    <property type="entry name" value="FolB_dom"/>
</dbReference>
<evidence type="ECO:0000313" key="9">
    <source>
        <dbReference type="Proteomes" id="UP000321204"/>
    </source>
</evidence>
<dbReference type="OrthoDB" id="9803748at2"/>
<name>A0A5B8UH03_9BACT</name>
<dbReference type="NCBIfam" id="TIGR00525">
    <property type="entry name" value="folB"/>
    <property type="match status" value="1"/>
</dbReference>
<keyword evidence="5 6" id="KW-0456">Lyase</keyword>
<dbReference type="NCBIfam" id="TIGR00526">
    <property type="entry name" value="folB_dom"/>
    <property type="match status" value="1"/>
</dbReference>
<dbReference type="UniPathway" id="UPA00077">
    <property type="reaction ID" value="UER00154"/>
</dbReference>
<reference evidence="8 9" key="1">
    <citation type="journal article" date="2015" name="Int. J. Syst. Evol. Microbiol.">
        <title>Flavisolibacter ginsenosidimutans sp. nov., with ginsenoside-converting activity isolated from soil used for cultivating ginseng.</title>
        <authorList>
            <person name="Zhao Y."/>
            <person name="Liu Q."/>
            <person name="Kang M.S."/>
            <person name="Jin F."/>
            <person name="Yu H."/>
            <person name="Im W.T."/>
        </authorList>
    </citation>
    <scope>NUCLEOTIDE SEQUENCE [LARGE SCALE GENOMIC DNA]</scope>
    <source>
        <strain evidence="8 9">Gsoil 636</strain>
    </source>
</reference>
<dbReference type="GO" id="GO:0046656">
    <property type="term" value="P:folic acid biosynthetic process"/>
    <property type="evidence" value="ECO:0007669"/>
    <property type="project" value="UniProtKB-UniRule"/>
</dbReference>
<comment type="similarity">
    <text evidence="3 6">Belongs to the DHNA family.</text>
</comment>
<dbReference type="GO" id="GO:0046654">
    <property type="term" value="P:tetrahydrofolate biosynthetic process"/>
    <property type="evidence" value="ECO:0007669"/>
    <property type="project" value="UniProtKB-UniRule"/>
</dbReference>
<dbReference type="Pfam" id="PF02152">
    <property type="entry name" value="FolB"/>
    <property type="match status" value="1"/>
</dbReference>
<evidence type="ECO:0000259" key="7">
    <source>
        <dbReference type="SMART" id="SM00905"/>
    </source>
</evidence>
<dbReference type="InterPro" id="IPR043133">
    <property type="entry name" value="GTP-CH-I_C/QueF"/>
</dbReference>
<comment type="catalytic activity">
    <reaction evidence="1 6">
        <text>7,8-dihydroneopterin = 6-hydroxymethyl-7,8-dihydropterin + glycolaldehyde</text>
        <dbReference type="Rhea" id="RHEA:10540"/>
        <dbReference type="ChEBI" id="CHEBI:17001"/>
        <dbReference type="ChEBI" id="CHEBI:17071"/>
        <dbReference type="ChEBI" id="CHEBI:44841"/>
        <dbReference type="EC" id="4.1.2.25"/>
    </reaction>
</comment>
<comment type="pathway">
    <text evidence="2 6">Cofactor biosynthesis; tetrahydrofolate biosynthesis; 2-amino-4-hydroxy-6-hydroxymethyl-7,8-dihydropteridine diphosphate from 7,8-dihydroneopterin triphosphate: step 3/4.</text>
</comment>
<proteinExistence type="inferred from homology"/>
<dbReference type="InterPro" id="IPR006156">
    <property type="entry name" value="Dihydroneopterin_aldolase"/>
</dbReference>
<evidence type="ECO:0000313" key="8">
    <source>
        <dbReference type="EMBL" id="QEC55389.1"/>
    </source>
</evidence>
<dbReference type="KEGG" id="fgg:FSB75_05535"/>
<gene>
    <name evidence="8" type="primary">folB</name>
    <name evidence="8" type="ORF">FSB75_05535</name>
</gene>
<evidence type="ECO:0000256" key="1">
    <source>
        <dbReference type="ARBA" id="ARBA00001353"/>
    </source>
</evidence>
<feature type="domain" description="Dihydroneopterin aldolase/epimerase" evidence="7">
    <location>
        <begin position="32"/>
        <end position="143"/>
    </location>
</feature>
<dbReference type="AlphaFoldDB" id="A0A5B8UH03"/>
<evidence type="ECO:0000256" key="5">
    <source>
        <dbReference type="ARBA" id="ARBA00023239"/>
    </source>
</evidence>
<dbReference type="PANTHER" id="PTHR42844:SF1">
    <property type="entry name" value="DIHYDRONEOPTERIN ALDOLASE 1-RELATED"/>
    <property type="match status" value="1"/>
</dbReference>
<organism evidence="8 9">
    <name type="scientific">Flavisolibacter ginsenosidimutans</name>
    <dbReference type="NCBI Taxonomy" id="661481"/>
    <lineage>
        <taxon>Bacteria</taxon>
        <taxon>Pseudomonadati</taxon>
        <taxon>Bacteroidota</taxon>
        <taxon>Chitinophagia</taxon>
        <taxon>Chitinophagales</taxon>
        <taxon>Chitinophagaceae</taxon>
        <taxon>Flavisolibacter</taxon>
    </lineage>
</organism>
<evidence type="ECO:0000256" key="2">
    <source>
        <dbReference type="ARBA" id="ARBA00005013"/>
    </source>
</evidence>
<evidence type="ECO:0000256" key="6">
    <source>
        <dbReference type="RuleBase" id="RU362079"/>
    </source>
</evidence>
<protein>
    <recommendedName>
        <fullName evidence="6">7,8-dihydroneopterin aldolase</fullName>
        <ecNumber evidence="6">4.1.2.25</ecNumber>
    </recommendedName>
</protein>
<keyword evidence="4 6" id="KW-0289">Folate biosynthesis</keyword>
<keyword evidence="9" id="KW-1185">Reference proteome</keyword>
<dbReference type="EMBL" id="CP042433">
    <property type="protein sequence ID" value="QEC55389.1"/>
    <property type="molecule type" value="Genomic_DNA"/>
</dbReference>
<dbReference type="GO" id="GO:0005737">
    <property type="term" value="C:cytoplasm"/>
    <property type="evidence" value="ECO:0007669"/>
    <property type="project" value="TreeGrafter"/>
</dbReference>
<comment type="function">
    <text evidence="6">Catalyzes the conversion of 7,8-dihydroneopterin to 6-hydroxymethyl-7,8-dihydropterin.</text>
</comment>
<evidence type="ECO:0000256" key="4">
    <source>
        <dbReference type="ARBA" id="ARBA00022909"/>
    </source>
</evidence>
<dbReference type="SMART" id="SM00905">
    <property type="entry name" value="FolB"/>
    <property type="match status" value="1"/>
</dbReference>
<dbReference type="Proteomes" id="UP000321204">
    <property type="component" value="Chromosome"/>
</dbReference>
<dbReference type="GO" id="GO:0004150">
    <property type="term" value="F:dihydroneopterin aldolase activity"/>
    <property type="evidence" value="ECO:0007669"/>
    <property type="project" value="UniProtKB-UniRule"/>
</dbReference>
<sequence length="151" mass="17186">MYGGLRCRTVSKRKRFVSNRKVKFQKLASFIIQLHGLRFLANHGVFEEERTTGNEFEVNISLKVEVPKETISSLHQTVNYAEVYRITKEIFSTPTPLLETLAQDVAEAIKQAFPSLIKISVQIIKLHPPIVSFTGSVSVIYRKSYVDESRG</sequence>
<dbReference type="PANTHER" id="PTHR42844">
    <property type="entry name" value="DIHYDRONEOPTERIN ALDOLASE 1-RELATED"/>
    <property type="match status" value="1"/>
</dbReference>
<dbReference type="EC" id="4.1.2.25" evidence="6"/>
<dbReference type="Gene3D" id="3.30.1130.10">
    <property type="match status" value="1"/>
</dbReference>
<accession>A0A5B8UH03</accession>